<dbReference type="NCBIfam" id="NF040713">
    <property type="entry name" value="ZapE"/>
    <property type="match status" value="1"/>
</dbReference>
<dbReference type="GO" id="GO:0005737">
    <property type="term" value="C:cytoplasm"/>
    <property type="evidence" value="ECO:0007669"/>
    <property type="project" value="TreeGrafter"/>
</dbReference>
<dbReference type="PANTHER" id="PTHR12169:SF6">
    <property type="entry name" value="AFG1-LIKE ATPASE"/>
    <property type="match status" value="1"/>
</dbReference>
<evidence type="ECO:0000313" key="3">
    <source>
        <dbReference type="EMBL" id="SMB27099.1"/>
    </source>
</evidence>
<dbReference type="GO" id="GO:0005524">
    <property type="term" value="F:ATP binding"/>
    <property type="evidence" value="ECO:0007669"/>
    <property type="project" value="UniProtKB-KW"/>
</dbReference>
<gene>
    <name evidence="3" type="ORF">SDENCHOL_20296</name>
</gene>
<dbReference type="InterPro" id="IPR005654">
    <property type="entry name" value="ATPase_AFG1-like"/>
</dbReference>
<dbReference type="Proteomes" id="UP000242886">
    <property type="component" value="Chromosome SDENCHOL"/>
</dbReference>
<accession>A0A7Z7MVD8</accession>
<evidence type="ECO:0000313" key="4">
    <source>
        <dbReference type="Proteomes" id="UP000242886"/>
    </source>
</evidence>
<dbReference type="InterPro" id="IPR027417">
    <property type="entry name" value="P-loop_NTPase"/>
</dbReference>
<sequence length="385" mass="43427">MPYKILGVPKNGMIDAFEAALKARGSVADPAQQAAALRLQAFYDSLIAFKATRRNALRKLLLHPRLPRGVWFWGGVGRGKSFLMDCFYAAVPYRRKRRVHFHAFMAEIHQRLREYRNEADPLALVAEQVARETRLLCFDEFHVSDIADAMILGRLMQALFDAGVIFCITSNYPPDGLYPNGLQRHLFLPAIALLEERLDVIEVDAGIDYRLRALEQAETFLVPAGPATEEKMLATFRQLAGGEGHGRPIKLLDREVQPVRRAPGVIWFDFATLCGGFRSQNDYLDLAQRFHTLFLSGVPCMSRDQASEARRFTWLVDVLYDHRVKLIISAACPAEALYTTGTQASEFQRTVSRLIEMRTHDYLASTHRIQDTEATPAAPVAQALH</sequence>
<keyword evidence="1" id="KW-0547">Nucleotide-binding</keyword>
<proteinExistence type="predicted"/>
<protein>
    <recommendedName>
        <fullName evidence="5">ATPase</fullName>
    </recommendedName>
</protein>
<name>A0A7Z7MVD8_9PROT</name>
<dbReference type="Pfam" id="PF03969">
    <property type="entry name" value="AFG1_ATPase"/>
    <property type="match status" value="1"/>
</dbReference>
<dbReference type="AlphaFoldDB" id="A0A7Z7MVD8"/>
<dbReference type="Gene3D" id="3.40.50.300">
    <property type="entry name" value="P-loop containing nucleotide triphosphate hydrolases"/>
    <property type="match status" value="1"/>
</dbReference>
<keyword evidence="4" id="KW-1185">Reference proteome</keyword>
<dbReference type="EMBL" id="LT837803">
    <property type="protein sequence ID" value="SMB27099.1"/>
    <property type="molecule type" value="Genomic_DNA"/>
</dbReference>
<keyword evidence="2" id="KW-0067">ATP-binding</keyword>
<dbReference type="SUPFAM" id="SSF52540">
    <property type="entry name" value="P-loop containing nucleoside triphosphate hydrolases"/>
    <property type="match status" value="1"/>
</dbReference>
<evidence type="ECO:0000256" key="1">
    <source>
        <dbReference type="ARBA" id="ARBA00022741"/>
    </source>
</evidence>
<dbReference type="RefSeq" id="WP_154716814.1">
    <property type="nucleotide sequence ID" value="NZ_LT837803.1"/>
</dbReference>
<evidence type="ECO:0008006" key="5">
    <source>
        <dbReference type="Google" id="ProtNLM"/>
    </source>
</evidence>
<dbReference type="GO" id="GO:0016887">
    <property type="term" value="F:ATP hydrolysis activity"/>
    <property type="evidence" value="ECO:0007669"/>
    <property type="project" value="InterPro"/>
</dbReference>
<organism evidence="3 4">
    <name type="scientific">Sterolibacterium denitrificans</name>
    <dbReference type="NCBI Taxonomy" id="157592"/>
    <lineage>
        <taxon>Bacteria</taxon>
        <taxon>Pseudomonadati</taxon>
        <taxon>Pseudomonadota</taxon>
        <taxon>Betaproteobacteria</taxon>
        <taxon>Nitrosomonadales</taxon>
        <taxon>Sterolibacteriaceae</taxon>
        <taxon>Sterolibacterium</taxon>
    </lineage>
</organism>
<reference evidence="3" key="1">
    <citation type="submission" date="2017-03" db="EMBL/GenBank/DDBJ databases">
        <authorList>
            <consortium name="AG Boll"/>
        </authorList>
    </citation>
    <scope>NUCLEOTIDE SEQUENCE [LARGE SCALE GENOMIC DNA]</scope>
    <source>
        <strain evidence="3">Chol</strain>
    </source>
</reference>
<evidence type="ECO:0000256" key="2">
    <source>
        <dbReference type="ARBA" id="ARBA00022840"/>
    </source>
</evidence>
<dbReference type="PANTHER" id="PTHR12169">
    <property type="entry name" value="ATPASE N2B"/>
    <property type="match status" value="1"/>
</dbReference>